<dbReference type="Proteomes" id="UP000031518">
    <property type="component" value="Unassembled WGS sequence"/>
</dbReference>
<sequence length="597" mass="69196">MAIFAKTGVGRVAFPIFPEEREEMRRMIRVTILCLICFASSAHAQTGLRFRISFPPSSSAQPLDGRLLLLLSNNDKSEPRFQITEDLNTQQVFGVDVDGWRPNEWTTIDASAFGYPRRSLADVPAGTYWVQAVLHKYETFHRADGHTVKLPMDRGEGQKWNRAPGNLYSTPVKMTIDPRADRVIEIKLDRVMPPIEPPKDTKFIKHVRIQSQLLTKFWGRPMYIGAAVLLPAGFDEHPEARYPLIVFHDHFTPTFDGFRETPPDPDLKPEYSERFRIEGYNRIVQEYAYQFYKDWTSPDFPRFIIVKIQHANPYYDDSYAVNSANLGPYGDAINYELIPYIEKRFRGIGQGWARFTYGGSTGGWEALATQIFYPEMYNGCFAACPDPIDFRAYTTVNIYEDENAYYMPSYWKRILRPGKRNYLNQIVATVEDMNHMELALGTHGRSGGQWDIWQAVFSPVGPDGYPKPIWDKLTGKIDHEVAQYWREHYDLGYILRRDWAKLGPKLVGKIHIYVGEMDNYFLNNAVYLVEDFLKQTKDPYYAGEVDYEPRAEHCWNGDHTRPNAISRLRYNQMYVPKILERIEKTAPPGADLSSWRY</sequence>
<dbReference type="PANTHER" id="PTHR48098">
    <property type="entry name" value="ENTEROCHELIN ESTERASE-RELATED"/>
    <property type="match status" value="1"/>
</dbReference>
<name>A0A0B6X1R5_9BACT</name>
<dbReference type="PANTHER" id="PTHR48098:SF3">
    <property type="entry name" value="IRON(III) ENTEROBACTIN ESTERASE"/>
    <property type="match status" value="1"/>
</dbReference>
<reference evidence="1 2" key="2">
    <citation type="submission" date="2015-01" db="EMBL/GenBank/DDBJ databases">
        <title>Complete genome sequence of Pyrinomonas methylaliphatogenes type strain K22T.</title>
        <authorList>
            <person name="Lee K.C.Y."/>
            <person name="Power J.F."/>
            <person name="Dunfield P.F."/>
            <person name="Morgan X.C."/>
            <person name="Huttenhower C."/>
            <person name="Stott M.B."/>
        </authorList>
    </citation>
    <scope>NUCLEOTIDE SEQUENCE [LARGE SCALE GENOMIC DNA]</scope>
    <source>
        <strain evidence="1 2">K22</strain>
    </source>
</reference>
<dbReference type="EMBL" id="CBXV010000008">
    <property type="protein sequence ID" value="CDM66937.1"/>
    <property type="molecule type" value="Genomic_DNA"/>
</dbReference>
<dbReference type="Pfam" id="PF00756">
    <property type="entry name" value="Esterase"/>
    <property type="match status" value="1"/>
</dbReference>
<keyword evidence="2" id="KW-1185">Reference proteome</keyword>
<dbReference type="InterPro" id="IPR029058">
    <property type="entry name" value="AB_hydrolase_fold"/>
</dbReference>
<dbReference type="InterPro" id="IPR050583">
    <property type="entry name" value="Mycobacterial_A85_antigen"/>
</dbReference>
<proteinExistence type="predicted"/>
<gene>
    <name evidence="1" type="ORF">PYK22_02982</name>
</gene>
<reference evidence="1 2" key="1">
    <citation type="submission" date="2013-12" db="EMBL/GenBank/DDBJ databases">
        <authorList>
            <person name="Stott M."/>
        </authorList>
    </citation>
    <scope>NUCLEOTIDE SEQUENCE [LARGE SCALE GENOMIC DNA]</scope>
    <source>
        <strain evidence="1 2">K22</strain>
    </source>
</reference>
<dbReference type="AlphaFoldDB" id="A0A0B6X1R5"/>
<protein>
    <submittedName>
        <fullName evidence="1">Enterochelin esterase-like enzyme</fullName>
    </submittedName>
</protein>
<dbReference type="STRING" id="454194.PYK22_02982"/>
<dbReference type="Gene3D" id="3.40.50.1820">
    <property type="entry name" value="alpha/beta hydrolase"/>
    <property type="match status" value="1"/>
</dbReference>
<organism evidence="1 2">
    <name type="scientific">Pyrinomonas methylaliphatogenes</name>
    <dbReference type="NCBI Taxonomy" id="454194"/>
    <lineage>
        <taxon>Bacteria</taxon>
        <taxon>Pseudomonadati</taxon>
        <taxon>Acidobacteriota</taxon>
        <taxon>Blastocatellia</taxon>
        <taxon>Blastocatellales</taxon>
        <taxon>Pyrinomonadaceae</taxon>
        <taxon>Pyrinomonas</taxon>
    </lineage>
</organism>
<dbReference type="SUPFAM" id="SSF53474">
    <property type="entry name" value="alpha/beta-Hydrolases"/>
    <property type="match status" value="1"/>
</dbReference>
<accession>A0A0B6X1R5</accession>
<dbReference type="InterPro" id="IPR000801">
    <property type="entry name" value="Esterase-like"/>
</dbReference>
<evidence type="ECO:0000313" key="2">
    <source>
        <dbReference type="Proteomes" id="UP000031518"/>
    </source>
</evidence>
<evidence type="ECO:0000313" key="1">
    <source>
        <dbReference type="EMBL" id="CDM66937.1"/>
    </source>
</evidence>